<dbReference type="PATRIC" id="fig|1705564.3.peg.1533"/>
<keyword evidence="10" id="KW-0489">Methyltransferase</keyword>
<evidence type="ECO:0000256" key="1">
    <source>
        <dbReference type="ARBA" id="ARBA00022679"/>
    </source>
</evidence>
<comment type="catalytic activity">
    <reaction evidence="6">
        <text>arsenic triglutathione + [thioredoxin]-dithiol + S-adenosyl-L-methionine + 2 H2O = methylarsonous acid + [thioredoxin]-disulfide + 3 glutathione + S-adenosyl-L-homocysteine + H(+)</text>
        <dbReference type="Rhea" id="RHEA:69460"/>
        <dbReference type="Rhea" id="RHEA-COMP:10698"/>
        <dbReference type="Rhea" id="RHEA-COMP:10700"/>
        <dbReference type="ChEBI" id="CHEBI:15377"/>
        <dbReference type="ChEBI" id="CHEBI:15378"/>
        <dbReference type="ChEBI" id="CHEBI:17826"/>
        <dbReference type="ChEBI" id="CHEBI:29950"/>
        <dbReference type="ChEBI" id="CHEBI:50058"/>
        <dbReference type="ChEBI" id="CHEBI:57856"/>
        <dbReference type="ChEBI" id="CHEBI:57925"/>
        <dbReference type="ChEBI" id="CHEBI:59789"/>
        <dbReference type="ChEBI" id="CHEBI:183640"/>
        <dbReference type="EC" id="2.1.1.137"/>
    </reaction>
</comment>
<proteinExistence type="inferred from homology"/>
<organism evidence="10 11">
    <name type="scientific">Candidatus Methanofastidiosum methylothiophilum</name>
    <dbReference type="NCBI Taxonomy" id="1705564"/>
    <lineage>
        <taxon>Archaea</taxon>
        <taxon>Methanobacteriati</taxon>
        <taxon>Methanobacteriota</taxon>
        <taxon>Stenosarchaea group</taxon>
        <taxon>Candidatus Methanofastidiosia</taxon>
        <taxon>Candidatus Methanofastidiosales</taxon>
        <taxon>Candidatus Methanofastidiosaceae</taxon>
        <taxon>Candidatus Methanofastidiosum</taxon>
    </lineage>
</organism>
<dbReference type="GO" id="GO:0032259">
    <property type="term" value="P:methylation"/>
    <property type="evidence" value="ECO:0007669"/>
    <property type="project" value="UniProtKB-KW"/>
</dbReference>
<dbReference type="CDD" id="cd02440">
    <property type="entry name" value="AdoMet_MTases"/>
    <property type="match status" value="1"/>
</dbReference>
<dbReference type="InterPro" id="IPR025714">
    <property type="entry name" value="Methyltranfer_dom"/>
</dbReference>
<evidence type="ECO:0000256" key="3">
    <source>
        <dbReference type="ARBA" id="ARBA00034487"/>
    </source>
</evidence>
<dbReference type="InterPro" id="IPR029063">
    <property type="entry name" value="SAM-dependent_MTases_sf"/>
</dbReference>
<dbReference type="AlphaFoldDB" id="A0A150IW66"/>
<dbReference type="NCBIfam" id="NF008823">
    <property type="entry name" value="PRK11873.1"/>
    <property type="match status" value="1"/>
</dbReference>
<evidence type="ECO:0000256" key="4">
    <source>
        <dbReference type="ARBA" id="ARBA00034521"/>
    </source>
</evidence>
<reference evidence="10 11" key="1">
    <citation type="journal article" date="2016" name="ISME J.">
        <title>Chasing the elusive Euryarchaeota class WSA2: genomes reveal a uniquely fastidious methyl-reducing methanogen.</title>
        <authorList>
            <person name="Nobu M.K."/>
            <person name="Narihiro T."/>
            <person name="Kuroda K."/>
            <person name="Mei R."/>
            <person name="Liu W.T."/>
        </authorList>
    </citation>
    <scope>NUCLEOTIDE SEQUENCE [LARGE SCALE GENOMIC DNA]</scope>
    <source>
        <strain evidence="10">U1lsi0528_Bin089</strain>
    </source>
</reference>
<dbReference type="PANTHER" id="PTHR43675">
    <property type="entry name" value="ARSENITE METHYLTRANSFERASE"/>
    <property type="match status" value="1"/>
</dbReference>
<dbReference type="Proteomes" id="UP000075578">
    <property type="component" value="Unassembled WGS sequence"/>
</dbReference>
<dbReference type="GO" id="GO:0030791">
    <property type="term" value="F:arsenite methyltransferase activity"/>
    <property type="evidence" value="ECO:0007669"/>
    <property type="project" value="UniProtKB-EC"/>
</dbReference>
<keyword evidence="1 10" id="KW-0808">Transferase</keyword>
<dbReference type="EC" id="2.1.1.137" evidence="4"/>
<dbReference type="Pfam" id="PF13847">
    <property type="entry name" value="Methyltransf_31"/>
    <property type="match status" value="1"/>
</dbReference>
<evidence type="ECO:0000313" key="11">
    <source>
        <dbReference type="Proteomes" id="UP000075578"/>
    </source>
</evidence>
<comment type="similarity">
    <text evidence="3">Belongs to the methyltransferase superfamily. Arsenite methyltransferase family.</text>
</comment>
<evidence type="ECO:0000256" key="7">
    <source>
        <dbReference type="ARBA" id="ARBA00047943"/>
    </source>
</evidence>
<evidence type="ECO:0000313" key="10">
    <source>
        <dbReference type="EMBL" id="KYC49249.1"/>
    </source>
</evidence>
<evidence type="ECO:0000259" key="9">
    <source>
        <dbReference type="Pfam" id="PF13847"/>
    </source>
</evidence>
<dbReference type="SUPFAM" id="SSF53335">
    <property type="entry name" value="S-adenosyl-L-methionine-dependent methyltransferases"/>
    <property type="match status" value="1"/>
</dbReference>
<evidence type="ECO:0000256" key="8">
    <source>
        <dbReference type="ARBA" id="ARBA00048428"/>
    </source>
</evidence>
<evidence type="ECO:0000256" key="5">
    <source>
        <dbReference type="ARBA" id="ARBA00034545"/>
    </source>
</evidence>
<dbReference type="InterPro" id="IPR026669">
    <property type="entry name" value="Arsenite_MeTrfase-like"/>
</dbReference>
<accession>A0A150IW66</accession>
<feature type="domain" description="Methyltransferase" evidence="9">
    <location>
        <begin position="68"/>
        <end position="215"/>
    </location>
</feature>
<dbReference type="Gene3D" id="3.40.50.150">
    <property type="entry name" value="Vaccinia Virus protein VP39"/>
    <property type="match status" value="1"/>
</dbReference>
<sequence>MRDEDIKRIVKENYSRIASSNCGCSCGCGGGNNELIAKSLGYSDTQIGNVSEANLGLGCGNPTALGEIKEGETVLDLGSGAGLDCFLAADKVGEKGKVIGVDLTETMVDKAKQNAKKYGYKNVEFRHGDIESLPIDDGSVDVILSNCVINLVPDKAKAFNEAHRVLKKGGRMYISDIVLLQNLSDDLRKNEMLLVSCIAGAILKEDYLKIIKDAGFEISTTSSDEEISIRQYYGLPIESLSIVAKKN</sequence>
<evidence type="ECO:0000256" key="6">
    <source>
        <dbReference type="ARBA" id="ARBA00047941"/>
    </source>
</evidence>
<protein>
    <recommendedName>
        <fullName evidence="5">Arsenite methyltransferase</fullName>
        <ecNumber evidence="4">2.1.1.137</ecNumber>
    </recommendedName>
</protein>
<keyword evidence="2" id="KW-0949">S-adenosyl-L-methionine</keyword>
<name>A0A150IW66_9EURY</name>
<comment type="caution">
    <text evidence="10">The sequence shown here is derived from an EMBL/GenBank/DDBJ whole genome shotgun (WGS) entry which is preliminary data.</text>
</comment>
<dbReference type="PANTHER" id="PTHR43675:SF8">
    <property type="entry name" value="ARSENITE METHYLTRANSFERASE"/>
    <property type="match status" value="1"/>
</dbReference>
<evidence type="ECO:0000256" key="2">
    <source>
        <dbReference type="ARBA" id="ARBA00022691"/>
    </source>
</evidence>
<dbReference type="EMBL" id="LNGD01000109">
    <property type="protein sequence ID" value="KYC49249.1"/>
    <property type="molecule type" value="Genomic_DNA"/>
</dbReference>
<comment type="catalytic activity">
    <reaction evidence="8">
        <text>arsenic triglutathione + 3 [thioredoxin]-dithiol + 3 S-adenosyl-L-methionine = trimethylarsine + 3 [thioredoxin]-disulfide + 3 glutathione + 3 S-adenosyl-L-homocysteine + 3 H(+)</text>
        <dbReference type="Rhea" id="RHEA:69432"/>
        <dbReference type="Rhea" id="RHEA-COMP:10698"/>
        <dbReference type="Rhea" id="RHEA-COMP:10700"/>
        <dbReference type="ChEBI" id="CHEBI:15378"/>
        <dbReference type="ChEBI" id="CHEBI:27130"/>
        <dbReference type="ChEBI" id="CHEBI:29950"/>
        <dbReference type="ChEBI" id="CHEBI:50058"/>
        <dbReference type="ChEBI" id="CHEBI:57856"/>
        <dbReference type="ChEBI" id="CHEBI:57925"/>
        <dbReference type="ChEBI" id="CHEBI:59789"/>
        <dbReference type="ChEBI" id="CHEBI:183640"/>
        <dbReference type="EC" id="2.1.1.137"/>
    </reaction>
</comment>
<comment type="catalytic activity">
    <reaction evidence="7">
        <text>arsenic triglutathione + 2 [thioredoxin]-dithiol + 2 S-adenosyl-L-methionine + H2O = dimethylarsinous acid + 2 [thioredoxin]-disulfide + 3 glutathione + 2 S-adenosyl-L-homocysteine + 2 H(+)</text>
        <dbReference type="Rhea" id="RHEA:69464"/>
        <dbReference type="Rhea" id="RHEA-COMP:10698"/>
        <dbReference type="Rhea" id="RHEA-COMP:10700"/>
        <dbReference type="ChEBI" id="CHEBI:15377"/>
        <dbReference type="ChEBI" id="CHEBI:15378"/>
        <dbReference type="ChEBI" id="CHEBI:23808"/>
        <dbReference type="ChEBI" id="CHEBI:29950"/>
        <dbReference type="ChEBI" id="CHEBI:50058"/>
        <dbReference type="ChEBI" id="CHEBI:57856"/>
        <dbReference type="ChEBI" id="CHEBI:57925"/>
        <dbReference type="ChEBI" id="CHEBI:59789"/>
        <dbReference type="ChEBI" id="CHEBI:183640"/>
        <dbReference type="EC" id="2.1.1.137"/>
    </reaction>
</comment>
<gene>
    <name evidence="10" type="primary">pcm_2</name>
    <name evidence="10" type="ORF">AMQ74_01455</name>
</gene>